<organism evidence="1 2">
    <name type="scientific">Glossina pallidipes</name>
    <name type="common">Tsetse fly</name>
    <dbReference type="NCBI Taxonomy" id="7398"/>
    <lineage>
        <taxon>Eukaryota</taxon>
        <taxon>Metazoa</taxon>
        <taxon>Ecdysozoa</taxon>
        <taxon>Arthropoda</taxon>
        <taxon>Hexapoda</taxon>
        <taxon>Insecta</taxon>
        <taxon>Pterygota</taxon>
        <taxon>Neoptera</taxon>
        <taxon>Endopterygota</taxon>
        <taxon>Diptera</taxon>
        <taxon>Brachycera</taxon>
        <taxon>Muscomorpha</taxon>
        <taxon>Hippoboscoidea</taxon>
        <taxon>Glossinidae</taxon>
        <taxon>Glossina</taxon>
    </lineage>
</organism>
<dbReference type="EnsemblMetazoa" id="GPAI016717-RA">
    <property type="protein sequence ID" value="GPAI016717-PA"/>
    <property type="gene ID" value="GPAI016717"/>
</dbReference>
<reference evidence="1" key="2">
    <citation type="submission" date="2020-05" db="UniProtKB">
        <authorList>
            <consortium name="EnsemblMetazoa"/>
        </authorList>
    </citation>
    <scope>IDENTIFICATION</scope>
    <source>
        <strain evidence="1">IAEA</strain>
    </source>
</reference>
<dbReference type="Proteomes" id="UP000092445">
    <property type="component" value="Unassembled WGS sequence"/>
</dbReference>
<dbReference type="VEuPathDB" id="VectorBase:GPAI016717"/>
<reference evidence="2" key="1">
    <citation type="submission" date="2014-03" db="EMBL/GenBank/DDBJ databases">
        <authorList>
            <person name="Aksoy S."/>
            <person name="Warren W."/>
            <person name="Wilson R.K."/>
        </authorList>
    </citation>
    <scope>NUCLEOTIDE SEQUENCE [LARGE SCALE GENOMIC DNA]</scope>
    <source>
        <strain evidence="2">IAEA</strain>
    </source>
</reference>
<proteinExistence type="predicted"/>
<dbReference type="AlphaFoldDB" id="A0A1A9ZJF1"/>
<protein>
    <submittedName>
        <fullName evidence="1">Uncharacterized protein</fullName>
    </submittedName>
</protein>
<evidence type="ECO:0000313" key="1">
    <source>
        <dbReference type="EnsemblMetazoa" id="GPAI016717-PA"/>
    </source>
</evidence>
<sequence length="117" mass="13522">MLAYDHKSKKSNSGVLFLHNSYQFQLDLVLPTLSPCTPSSSFFKNAESFVHYIYYPAYQPSSKPNNEVKKKKEQKLSTMTIHCNVYSVYTYTVVFRNHVWPGGLCCEDIRTNGKKKK</sequence>
<name>A0A1A9ZJF1_GLOPL</name>
<keyword evidence="2" id="KW-1185">Reference proteome</keyword>
<evidence type="ECO:0000313" key="2">
    <source>
        <dbReference type="Proteomes" id="UP000092445"/>
    </source>
</evidence>
<accession>A0A1A9ZJF1</accession>